<evidence type="ECO:0008006" key="4">
    <source>
        <dbReference type="Google" id="ProtNLM"/>
    </source>
</evidence>
<feature type="non-terminal residue" evidence="2">
    <location>
        <position position="714"/>
    </location>
</feature>
<feature type="region of interest" description="Disordered" evidence="1">
    <location>
        <begin position="453"/>
        <end position="474"/>
    </location>
</feature>
<feature type="compositionally biased region" description="Low complexity" evidence="1">
    <location>
        <begin position="92"/>
        <end position="114"/>
    </location>
</feature>
<dbReference type="AlphaFoldDB" id="A0A9Q0MLE2"/>
<dbReference type="EMBL" id="WJQU01001913">
    <property type="protein sequence ID" value="KAJ6633543.1"/>
    <property type="molecule type" value="Genomic_DNA"/>
</dbReference>
<feature type="region of interest" description="Disordered" evidence="1">
    <location>
        <begin position="87"/>
        <end position="125"/>
    </location>
</feature>
<sequence length="714" mass="79910">EALHAWRAKARCNVVPAERLYDLFRELNFNPTEKQINEMLQTAKLFARRSNNLDASKKHMNGLTFGEFCVLATDLKRFRTYHASQGHDQKCSSSLSSSTSQKASSTSDPPTNSDDQTKLNSEPIDKTYKQPFSTIDINAPEVFLGGSCNPTTWRKDVAIPALDEFGISFYNPQVSDWTPDLIELEHRAKEKARVLFFVMDSETRASAGAIEAAHIAGQNSRHLVLVLHPYKPDQCILNEPISSQEYIDLKRNQELLKELVIRRGIPVLDSIPSGLQRTRAILSGTSARSPPSNISSRLKLVRRAFDRVADKSLHNKITLPQCQCALTYLGYPQNLISTSSLTEIIDIHRVSENGRSQGSISSIHDCSITFDEFCMITSYLAILQQEIHESGCISPIKGTNLPPPPIFLTNTPELMHVNNSNDHLTVTYNTSYSKQIFRTSSCKSVPEDRFNRTDLYRNRDSGTSSPQLQEPRNVAKVMQMEKKTKISLNVEYFASEQEEESDSNDSVFSSGSSIDSNHIEHIQPNAIEIRDLYLGGSCMLRTTWRKDFVIPMLNQMGISYHLPMLHESIFGGESNRGELKTDAKVNGTELAYCGEVCSSKDLPLPSMFNAAILDASRVLLFVITNETRSLAPMTLAAHYIGLGYNVVLCVQMLPEFCVLGNDRLTPAAIKDYNRGRSYLIDLAKRQGVPVFSDLKQTIDCAIEKVKSCNSRNSI</sequence>
<dbReference type="GO" id="GO:0005886">
    <property type="term" value="C:plasma membrane"/>
    <property type="evidence" value="ECO:0007669"/>
    <property type="project" value="TreeGrafter"/>
</dbReference>
<dbReference type="PANTHER" id="PTHR36300">
    <property type="entry name" value="RAW, ISOFORM A"/>
    <property type="match status" value="1"/>
</dbReference>
<comment type="caution">
    <text evidence="2">The sequence shown here is derived from an EMBL/GenBank/DDBJ whole genome shotgun (WGS) entry which is preliminary data.</text>
</comment>
<feature type="compositionally biased region" description="Polar residues" evidence="1">
    <location>
        <begin position="461"/>
        <end position="470"/>
    </location>
</feature>
<dbReference type="FunFam" id="3.40.50.450:FF:000017">
    <property type="entry name" value="Raw, isoform D"/>
    <property type="match status" value="1"/>
</dbReference>
<dbReference type="PANTHER" id="PTHR36300:SF1">
    <property type="entry name" value="RAW, ISOFORM A"/>
    <property type="match status" value="1"/>
</dbReference>
<dbReference type="Proteomes" id="UP001151699">
    <property type="component" value="Unassembled WGS sequence"/>
</dbReference>
<evidence type="ECO:0000256" key="1">
    <source>
        <dbReference type="SAM" id="MobiDB-lite"/>
    </source>
</evidence>
<protein>
    <recommendedName>
        <fullName evidence="4">Raw</fullName>
    </recommendedName>
</protein>
<organism evidence="2 3">
    <name type="scientific">Pseudolycoriella hygida</name>
    <dbReference type="NCBI Taxonomy" id="35572"/>
    <lineage>
        <taxon>Eukaryota</taxon>
        <taxon>Metazoa</taxon>
        <taxon>Ecdysozoa</taxon>
        <taxon>Arthropoda</taxon>
        <taxon>Hexapoda</taxon>
        <taxon>Insecta</taxon>
        <taxon>Pterygota</taxon>
        <taxon>Neoptera</taxon>
        <taxon>Endopterygota</taxon>
        <taxon>Diptera</taxon>
        <taxon>Nematocera</taxon>
        <taxon>Sciaroidea</taxon>
        <taxon>Sciaridae</taxon>
        <taxon>Pseudolycoriella</taxon>
    </lineage>
</organism>
<keyword evidence="3" id="KW-1185">Reference proteome</keyword>
<dbReference type="Gene3D" id="3.40.50.450">
    <property type="match status" value="1"/>
</dbReference>
<gene>
    <name evidence="2" type="ORF">Bhyg_16976</name>
</gene>
<dbReference type="InterPro" id="IPR039470">
    <property type="entry name" value="Nuc_deoxyri_tr2"/>
</dbReference>
<accession>A0A9Q0MLE2</accession>
<evidence type="ECO:0000313" key="3">
    <source>
        <dbReference type="Proteomes" id="UP001151699"/>
    </source>
</evidence>
<reference evidence="2" key="1">
    <citation type="submission" date="2022-07" db="EMBL/GenBank/DDBJ databases">
        <authorList>
            <person name="Trinca V."/>
            <person name="Uliana J.V.C."/>
            <person name="Torres T.T."/>
            <person name="Ward R.J."/>
            <person name="Monesi N."/>
        </authorList>
    </citation>
    <scope>NUCLEOTIDE SEQUENCE</scope>
    <source>
        <strain evidence="2">HSMRA1968</strain>
        <tissue evidence="2">Whole embryos</tissue>
    </source>
</reference>
<proteinExistence type="predicted"/>
<name>A0A9Q0MLE2_9DIPT</name>
<dbReference type="Pfam" id="PF15891">
    <property type="entry name" value="Nuc_deoxyri_tr2"/>
    <property type="match status" value="1"/>
</dbReference>
<dbReference type="OrthoDB" id="6493944at2759"/>
<evidence type="ECO:0000313" key="2">
    <source>
        <dbReference type="EMBL" id="KAJ6633543.1"/>
    </source>
</evidence>